<evidence type="ECO:0000256" key="6">
    <source>
        <dbReference type="ARBA" id="ARBA00023128"/>
    </source>
</evidence>
<dbReference type="Pfam" id="PF07724">
    <property type="entry name" value="AAA_2"/>
    <property type="match status" value="1"/>
</dbReference>
<dbReference type="SMART" id="SM01086">
    <property type="entry name" value="ClpB_D2-small"/>
    <property type="match status" value="1"/>
</dbReference>
<dbReference type="InterPro" id="IPR019489">
    <property type="entry name" value="Clp_ATPase_C"/>
</dbReference>
<keyword evidence="5" id="KW-0809">Transit peptide</keyword>
<reference evidence="11" key="1">
    <citation type="submission" date="2023-05" db="EMBL/GenBank/DDBJ databases">
        <title>Nepenthes gracilis genome sequencing.</title>
        <authorList>
            <person name="Fukushima K."/>
        </authorList>
    </citation>
    <scope>NUCLEOTIDE SEQUENCE</scope>
    <source>
        <strain evidence="11">SING2019-196</strain>
    </source>
</reference>
<evidence type="ECO:0000256" key="4">
    <source>
        <dbReference type="ARBA" id="ARBA00022840"/>
    </source>
</evidence>
<evidence type="ECO:0000256" key="8">
    <source>
        <dbReference type="ARBA" id="ARBA00061242"/>
    </source>
</evidence>
<dbReference type="FunFam" id="1.10.8.60:FF:000002">
    <property type="entry name" value="ATP-dependent Clp protease ATP-binding subunit ClpX"/>
    <property type="match status" value="1"/>
</dbReference>
<keyword evidence="4" id="KW-0067">ATP-binding</keyword>
<gene>
    <name evidence="11" type="ORF">Nepgr_010731</name>
</gene>
<comment type="caution">
    <text evidence="11">The sequence shown here is derived from an EMBL/GenBank/DDBJ whole genome shotgun (WGS) entry which is preliminary data.</text>
</comment>
<dbReference type="Gene3D" id="1.10.8.60">
    <property type="match status" value="1"/>
</dbReference>
<evidence type="ECO:0000313" key="11">
    <source>
        <dbReference type="EMBL" id="GMH08891.1"/>
    </source>
</evidence>
<dbReference type="InterPro" id="IPR050052">
    <property type="entry name" value="ATP-dep_Clp_protease_ClpX"/>
</dbReference>
<dbReference type="GO" id="GO:0051082">
    <property type="term" value="F:unfolded protein binding"/>
    <property type="evidence" value="ECO:0007669"/>
    <property type="project" value="InterPro"/>
</dbReference>
<dbReference type="NCBIfam" id="NF003745">
    <property type="entry name" value="PRK05342.1"/>
    <property type="match status" value="1"/>
</dbReference>
<evidence type="ECO:0000256" key="5">
    <source>
        <dbReference type="ARBA" id="ARBA00022946"/>
    </source>
</evidence>
<dbReference type="Proteomes" id="UP001279734">
    <property type="component" value="Unassembled WGS sequence"/>
</dbReference>
<accession>A0AAD3SDS7</accession>
<organism evidence="11 12">
    <name type="scientific">Nepenthes gracilis</name>
    <name type="common">Slender pitcher plant</name>
    <dbReference type="NCBI Taxonomy" id="150966"/>
    <lineage>
        <taxon>Eukaryota</taxon>
        <taxon>Viridiplantae</taxon>
        <taxon>Streptophyta</taxon>
        <taxon>Embryophyta</taxon>
        <taxon>Tracheophyta</taxon>
        <taxon>Spermatophyta</taxon>
        <taxon>Magnoliopsida</taxon>
        <taxon>eudicotyledons</taxon>
        <taxon>Gunneridae</taxon>
        <taxon>Pentapetalae</taxon>
        <taxon>Caryophyllales</taxon>
        <taxon>Nepenthaceae</taxon>
        <taxon>Nepenthes</taxon>
    </lineage>
</organism>
<dbReference type="GO" id="GO:0051603">
    <property type="term" value="P:proteolysis involved in protein catabolic process"/>
    <property type="evidence" value="ECO:0007669"/>
    <property type="project" value="TreeGrafter"/>
</dbReference>
<dbReference type="Gene3D" id="3.40.50.300">
    <property type="entry name" value="P-loop containing nucleotide triphosphate hydrolases"/>
    <property type="match status" value="1"/>
</dbReference>
<dbReference type="PANTHER" id="PTHR48102:SF6">
    <property type="entry name" value="CLP PROTEASE REGULATORY SUBUNIT CLPX1, MITOCHONDRIAL"/>
    <property type="match status" value="1"/>
</dbReference>
<dbReference type="InterPro" id="IPR003593">
    <property type="entry name" value="AAA+_ATPase"/>
</dbReference>
<sequence length="567" mass="61566">MAAAAVRSKSTNKTAILTASQFRYFVMNHMHAGRMPNSHTSHRTKYDDYYFTNTAYHFNSFKPLSLRGEFVDKGTDFSSFDRTVKNLGGDFNVLRCYGDPPEVWQPPGDGVVVRQGVNPGRGGGGSYRVNSGMGPGSGSNSNDGCWGGSNLGNNFPTPKEICKGLDKFVIGQQKAKKVLSVAVYNHYKRIYYESLQRQSGDSDNGTAKMVDDEVVELEKSNILLMGPTGSGKTLLAKTLAKLVNVPFVIADATTLTQAGYVGEDVESILYKLLMVADYSVAAAQQGIVYIDEVDKITKKAESLNISRDVSGEGVQQALLKMLEGTIVNVPEKGARKHPRGDNIQIDTKDILFICGGAFIDLEKTISERRHDSSIGFGAPVRANMRTGNPTNAIVASSLLDNVESNDLIAYGLIPEFVGRFPILVNLLALTEDQLVEVLTEPKNALGKQYKKMFQMNGVKLHFTECALRLIARKAVTKNTGARGLRSILENILMDAMFEIPNERTGDDIIDAVVVDEAAVGLDGRGCGAKILYGKGALDGYLSRKTAVESSDAEPEAESELRSVVASM</sequence>
<keyword evidence="6" id="KW-0496">Mitochondrion</keyword>
<comment type="subcellular location">
    <subcellularLocation>
        <location evidence="1">Mitochondrion</location>
    </subcellularLocation>
</comment>
<evidence type="ECO:0000256" key="3">
    <source>
        <dbReference type="ARBA" id="ARBA00022801"/>
    </source>
</evidence>
<feature type="domain" description="AAA+ ATPase" evidence="9">
    <location>
        <begin position="218"/>
        <end position="380"/>
    </location>
</feature>
<dbReference type="SUPFAM" id="SSF52540">
    <property type="entry name" value="P-loop containing nucleoside triphosphate hydrolases"/>
    <property type="match status" value="1"/>
</dbReference>
<dbReference type="SMART" id="SM00382">
    <property type="entry name" value="AAA"/>
    <property type="match status" value="1"/>
</dbReference>
<name>A0AAD3SDS7_NEPGR</name>
<evidence type="ECO:0000256" key="1">
    <source>
        <dbReference type="ARBA" id="ARBA00004173"/>
    </source>
</evidence>
<dbReference type="EMBL" id="BSYO01000008">
    <property type="protein sequence ID" value="GMH08891.1"/>
    <property type="molecule type" value="Genomic_DNA"/>
</dbReference>
<evidence type="ECO:0000256" key="2">
    <source>
        <dbReference type="ARBA" id="ARBA00022741"/>
    </source>
</evidence>
<dbReference type="AlphaFoldDB" id="A0AAD3SDS7"/>
<feature type="domain" description="Clp ATPase C-terminal" evidence="10">
    <location>
        <begin position="429"/>
        <end position="519"/>
    </location>
</feature>
<dbReference type="GO" id="GO:0005759">
    <property type="term" value="C:mitochondrial matrix"/>
    <property type="evidence" value="ECO:0007669"/>
    <property type="project" value="TreeGrafter"/>
</dbReference>
<keyword evidence="12" id="KW-1185">Reference proteome</keyword>
<dbReference type="InterPro" id="IPR004487">
    <property type="entry name" value="Clp_protease_ATP-bd_su_ClpX"/>
</dbReference>
<dbReference type="Pfam" id="PF10431">
    <property type="entry name" value="ClpB_D2-small"/>
    <property type="match status" value="1"/>
</dbReference>
<evidence type="ECO:0000256" key="7">
    <source>
        <dbReference type="ARBA" id="ARBA00055633"/>
    </source>
</evidence>
<comment type="function">
    <text evidence="7">ATP-dependent specificity component of the mitochondrial Clp protease. It directs the protease to specific substrates. Can perform chaperone functions in the absence of ClpP.</text>
</comment>
<dbReference type="GO" id="GO:0005524">
    <property type="term" value="F:ATP binding"/>
    <property type="evidence" value="ECO:0007669"/>
    <property type="project" value="UniProtKB-KW"/>
</dbReference>
<dbReference type="InterPro" id="IPR027417">
    <property type="entry name" value="P-loop_NTPase"/>
</dbReference>
<comment type="similarity">
    <text evidence="8">Belongs to the ClpX chaperone family.</text>
</comment>
<evidence type="ECO:0000259" key="10">
    <source>
        <dbReference type="SMART" id="SM01086"/>
    </source>
</evidence>
<dbReference type="PANTHER" id="PTHR48102">
    <property type="entry name" value="ATP-DEPENDENT CLP PROTEASE ATP-BINDING SUBUNIT CLPX-LIKE, MITOCHONDRIAL-RELATED"/>
    <property type="match status" value="1"/>
</dbReference>
<dbReference type="GO" id="GO:0140662">
    <property type="term" value="F:ATP-dependent protein folding chaperone"/>
    <property type="evidence" value="ECO:0007669"/>
    <property type="project" value="InterPro"/>
</dbReference>
<dbReference type="NCBIfam" id="TIGR00382">
    <property type="entry name" value="clpX"/>
    <property type="match status" value="1"/>
</dbReference>
<dbReference type="FunFam" id="3.40.50.300:FF:000560">
    <property type="entry name" value="CLP protease regulatory subunit CLPX3 mitochondrial"/>
    <property type="match status" value="1"/>
</dbReference>
<dbReference type="InterPro" id="IPR003959">
    <property type="entry name" value="ATPase_AAA_core"/>
</dbReference>
<evidence type="ECO:0000259" key="9">
    <source>
        <dbReference type="SMART" id="SM00382"/>
    </source>
</evidence>
<protein>
    <submittedName>
        <fullName evidence="11">Uncharacterized protein</fullName>
    </submittedName>
</protein>
<keyword evidence="2" id="KW-0547">Nucleotide-binding</keyword>
<proteinExistence type="inferred from homology"/>
<dbReference type="GO" id="GO:0016887">
    <property type="term" value="F:ATP hydrolysis activity"/>
    <property type="evidence" value="ECO:0007669"/>
    <property type="project" value="InterPro"/>
</dbReference>
<evidence type="ECO:0000313" key="12">
    <source>
        <dbReference type="Proteomes" id="UP001279734"/>
    </source>
</evidence>
<keyword evidence="3" id="KW-0378">Hydrolase</keyword>
<dbReference type="CDD" id="cd19497">
    <property type="entry name" value="RecA-like_ClpX"/>
    <property type="match status" value="1"/>
</dbReference>